<keyword evidence="2" id="KW-1185">Reference proteome</keyword>
<organism evidence="1 2">
    <name type="scientific">Streptomyces chartreusis NRRL 3882</name>
    <dbReference type="NCBI Taxonomy" id="1079985"/>
    <lineage>
        <taxon>Bacteria</taxon>
        <taxon>Bacillati</taxon>
        <taxon>Actinomycetota</taxon>
        <taxon>Actinomycetes</taxon>
        <taxon>Kitasatosporales</taxon>
        <taxon>Streptomycetaceae</taxon>
        <taxon>Streptomyces</taxon>
    </lineage>
</organism>
<evidence type="ECO:0000313" key="2">
    <source>
        <dbReference type="Proteomes" id="UP000235464"/>
    </source>
</evidence>
<dbReference type="EMBL" id="LT963352">
    <property type="protein sequence ID" value="SOR79324.1"/>
    <property type="molecule type" value="Genomic_DNA"/>
</dbReference>
<evidence type="ECO:0000313" key="1">
    <source>
        <dbReference type="EMBL" id="SOR79324.1"/>
    </source>
</evidence>
<sequence length="284" mass="31428">MPDTLDALGETTNWILAEFAESPVLRPQALSTALTLAQQRCAVDPQAVRFEIWEAWVTAMQTGSALFAAATAPEGASITCRIKEQEQTLPATGPESYLNAGTWVTAFYLAMICRDNDRLHRLAEVPISFLRESGAVFDEYIYSWVEALQSFWLGRPDVGDKLIAAVDGTGPEALRYADADLMSKILYPPMILLYRVIRRDPAEFNKALADALRWHKAYWTADLDRATSADGLVALGPLAMACLARDQGITVGVESKYLPKALLGYAWIGEIEYYRGSPHRGLHQ</sequence>
<dbReference type="Proteomes" id="UP000235464">
    <property type="component" value="Chromosome I"/>
</dbReference>
<gene>
    <name evidence="1" type="ORF">SCNRRL3882_2786</name>
</gene>
<dbReference type="InterPro" id="IPR029074">
    <property type="entry name" value="Imm49"/>
</dbReference>
<dbReference type="Pfam" id="PF15575">
    <property type="entry name" value="Imm49"/>
    <property type="match status" value="1"/>
</dbReference>
<dbReference type="AlphaFoldDB" id="A0A2N9B7I5"/>
<reference evidence="2" key="1">
    <citation type="submission" date="2017-11" db="EMBL/GenBank/DDBJ databases">
        <authorList>
            <person name="Wibberg D."/>
        </authorList>
    </citation>
    <scope>NUCLEOTIDE SEQUENCE [LARGE SCALE GENOMIC DNA]</scope>
</reference>
<dbReference type="RefSeq" id="WP_010049095.1">
    <property type="nucleotide sequence ID" value="NZ_LT962942.1"/>
</dbReference>
<name>A0A2N9B7I5_STRCX</name>
<evidence type="ECO:0008006" key="3">
    <source>
        <dbReference type="Google" id="ProtNLM"/>
    </source>
</evidence>
<accession>A0A2N9B7I5</accession>
<proteinExistence type="predicted"/>
<protein>
    <recommendedName>
        <fullName evidence="3">Immunity protein 49</fullName>
    </recommendedName>
</protein>